<evidence type="ECO:0000256" key="8">
    <source>
        <dbReference type="SAM" id="Phobius"/>
    </source>
</evidence>
<reference evidence="9 10" key="1">
    <citation type="journal article" date="2023" name="Microb. Genom.">
        <title>Mesoterricola silvestris gen. nov., sp. nov., Mesoterricola sediminis sp. nov., Geothrix oryzae sp. nov., Geothrix edaphica sp. nov., Geothrix rubra sp. nov., and Geothrix limicola sp. nov., six novel members of Acidobacteriota isolated from soils.</title>
        <authorList>
            <person name="Weisberg A.J."/>
            <person name="Pearce E."/>
            <person name="Kramer C.G."/>
            <person name="Chang J.H."/>
            <person name="Clarke C.R."/>
        </authorList>
    </citation>
    <scope>NUCLEOTIDE SEQUENCE [LARGE SCALE GENOMIC DNA]</scope>
    <source>
        <strain evidence="9 10">NRRL_B-2795</strain>
    </source>
</reference>
<evidence type="ECO:0000256" key="3">
    <source>
        <dbReference type="ARBA" id="ARBA00022448"/>
    </source>
</evidence>
<evidence type="ECO:0000256" key="6">
    <source>
        <dbReference type="ARBA" id="ARBA00022989"/>
    </source>
</evidence>
<dbReference type="Proteomes" id="UP001271723">
    <property type="component" value="Unassembled WGS sequence"/>
</dbReference>
<evidence type="ECO:0000256" key="2">
    <source>
        <dbReference type="ARBA" id="ARBA00010735"/>
    </source>
</evidence>
<evidence type="ECO:0000313" key="9">
    <source>
        <dbReference type="EMBL" id="MDX2910238.1"/>
    </source>
</evidence>
<evidence type="ECO:0000313" key="10">
    <source>
        <dbReference type="Proteomes" id="UP001271723"/>
    </source>
</evidence>
<keyword evidence="10" id="KW-1185">Reference proteome</keyword>
<comment type="similarity">
    <text evidence="2">Belongs to the AzlC family.</text>
</comment>
<keyword evidence="7 8" id="KW-0472">Membrane</keyword>
<keyword evidence="6 8" id="KW-1133">Transmembrane helix</keyword>
<feature type="transmembrane region" description="Helical" evidence="8">
    <location>
        <begin position="168"/>
        <end position="185"/>
    </location>
</feature>
<dbReference type="RefSeq" id="WP_086764377.1">
    <property type="nucleotide sequence ID" value="NZ_JAGJBZ010000001.1"/>
</dbReference>
<evidence type="ECO:0000256" key="1">
    <source>
        <dbReference type="ARBA" id="ARBA00004651"/>
    </source>
</evidence>
<dbReference type="EMBL" id="JARAVY010000005">
    <property type="protein sequence ID" value="MDX2910238.1"/>
    <property type="molecule type" value="Genomic_DNA"/>
</dbReference>
<dbReference type="PANTHER" id="PTHR34979">
    <property type="entry name" value="INNER MEMBRANE PROTEIN YGAZ"/>
    <property type="match status" value="1"/>
</dbReference>
<name>A0ABU4L557_9ACTN</name>
<evidence type="ECO:0000256" key="5">
    <source>
        <dbReference type="ARBA" id="ARBA00022692"/>
    </source>
</evidence>
<dbReference type="PANTHER" id="PTHR34979:SF1">
    <property type="entry name" value="INNER MEMBRANE PROTEIN YGAZ"/>
    <property type="match status" value="1"/>
</dbReference>
<feature type="transmembrane region" description="Helical" evidence="8">
    <location>
        <begin position="137"/>
        <end position="162"/>
    </location>
</feature>
<comment type="subcellular location">
    <subcellularLocation>
        <location evidence="1">Cell membrane</location>
        <topology evidence="1">Multi-pass membrane protein</topology>
    </subcellularLocation>
</comment>
<keyword evidence="3" id="KW-0813">Transport</keyword>
<protein>
    <submittedName>
        <fullName evidence="9">AzlC family ABC transporter permease</fullName>
    </submittedName>
</protein>
<evidence type="ECO:0000256" key="4">
    <source>
        <dbReference type="ARBA" id="ARBA00022475"/>
    </source>
</evidence>
<proteinExistence type="inferred from homology"/>
<keyword evidence="4" id="KW-1003">Cell membrane</keyword>
<comment type="caution">
    <text evidence="9">The sequence shown here is derived from an EMBL/GenBank/DDBJ whole genome shotgun (WGS) entry which is preliminary data.</text>
</comment>
<accession>A0ABU4L557</accession>
<dbReference type="Pfam" id="PF03591">
    <property type="entry name" value="AzlC"/>
    <property type="match status" value="1"/>
</dbReference>
<feature type="transmembrane region" description="Helical" evidence="8">
    <location>
        <begin position="23"/>
        <end position="45"/>
    </location>
</feature>
<keyword evidence="5 8" id="KW-0812">Transmembrane</keyword>
<evidence type="ECO:0000256" key="7">
    <source>
        <dbReference type="ARBA" id="ARBA00023136"/>
    </source>
</evidence>
<feature type="transmembrane region" description="Helical" evidence="8">
    <location>
        <begin position="65"/>
        <end position="87"/>
    </location>
</feature>
<dbReference type="InterPro" id="IPR011606">
    <property type="entry name" value="Brnchd-chn_aa_trnsp_permease"/>
</dbReference>
<gene>
    <name evidence="9" type="ORF">PV517_16175</name>
</gene>
<sequence length="239" mass="25415">MGIPTVVTEAPARPTRSAAFKDSAAVGLGLVPLGLAFGLLVTQSGLDWWWATAFTTLIYAGSFEFLLIGLVVSVAPLATVAVTAFLVNIRHVFYALSFPLDQVKGRPGRAYSTFALTDEAYALATGERARHWPGRRIVWLQVFLHVYWAGGATAGALLGMVLPGSVTGLDFALTALFAVLALDALRDRRGDVPTPVLALLAAVVARLVFPGQLLLAAFALFTAGLLARRFATGREPRHA</sequence>
<organism evidence="9 10">
    <name type="scientific">Streptomyces griseiscabiei</name>
    <dbReference type="NCBI Taxonomy" id="2993540"/>
    <lineage>
        <taxon>Bacteria</taxon>
        <taxon>Bacillati</taxon>
        <taxon>Actinomycetota</taxon>
        <taxon>Actinomycetes</taxon>
        <taxon>Kitasatosporales</taxon>
        <taxon>Streptomycetaceae</taxon>
        <taxon>Streptomyces</taxon>
    </lineage>
</organism>